<dbReference type="AlphaFoldDB" id="A0A243Q3A7"/>
<accession>A0A243Q3A7</accession>
<reference evidence="2 3" key="1">
    <citation type="submission" date="2017-05" db="EMBL/GenBank/DDBJ databases">
        <title>Biotechnological potential of actinobacteria isolated from South African environments.</title>
        <authorList>
            <person name="Le Roes-Hill M."/>
            <person name="Prins A."/>
            <person name="Durrell K.A."/>
        </authorList>
    </citation>
    <scope>NUCLEOTIDE SEQUENCE [LARGE SCALE GENOMIC DNA]</scope>
    <source>
        <strain evidence="2">BS2</strain>
    </source>
</reference>
<dbReference type="InterPro" id="IPR005500">
    <property type="entry name" value="DUF309"/>
</dbReference>
<dbReference type="Proteomes" id="UP000194632">
    <property type="component" value="Unassembled WGS sequence"/>
</dbReference>
<sequence>MGTVLLSLVPLPGRRAETPTDDTVRNHSVRRCAVFENRDRDPDGRARQARPRDELGRPLPYGERGVEPVSEEPLPPDETIALACQLLDDGRPFSAHEVFETRWKSCPPEERPLWQGLAQLCVGLTHHRRGNPVGARRLYDRAAARLTEYEQSQGLTYGMDLAAIRARALEEIESSPT</sequence>
<evidence type="ECO:0008006" key="4">
    <source>
        <dbReference type="Google" id="ProtNLM"/>
    </source>
</evidence>
<evidence type="ECO:0000313" key="3">
    <source>
        <dbReference type="Proteomes" id="UP000194632"/>
    </source>
</evidence>
<dbReference type="PANTHER" id="PTHR34796:SF1">
    <property type="entry name" value="EXPRESSED PROTEIN"/>
    <property type="match status" value="1"/>
</dbReference>
<dbReference type="InterPro" id="IPR023203">
    <property type="entry name" value="TTHA0068_sf"/>
</dbReference>
<gene>
    <name evidence="2" type="ORF">CA982_24985</name>
</gene>
<dbReference type="EMBL" id="NGFO01000052">
    <property type="protein sequence ID" value="OUC75760.1"/>
    <property type="molecule type" value="Genomic_DNA"/>
</dbReference>
<organism evidence="2 3">
    <name type="scientific">Gordonia lacunae</name>
    <dbReference type="NCBI Taxonomy" id="417102"/>
    <lineage>
        <taxon>Bacteria</taxon>
        <taxon>Bacillati</taxon>
        <taxon>Actinomycetota</taxon>
        <taxon>Actinomycetes</taxon>
        <taxon>Mycobacteriales</taxon>
        <taxon>Gordoniaceae</taxon>
        <taxon>Gordonia</taxon>
    </lineage>
</organism>
<proteinExistence type="predicted"/>
<dbReference type="STRING" id="417102.CA982_24985"/>
<evidence type="ECO:0000313" key="2">
    <source>
        <dbReference type="EMBL" id="OUC75760.1"/>
    </source>
</evidence>
<evidence type="ECO:0000256" key="1">
    <source>
        <dbReference type="SAM" id="MobiDB-lite"/>
    </source>
</evidence>
<keyword evidence="3" id="KW-1185">Reference proteome</keyword>
<feature type="compositionally biased region" description="Basic and acidic residues" evidence="1">
    <location>
        <begin position="36"/>
        <end position="56"/>
    </location>
</feature>
<comment type="caution">
    <text evidence="2">The sequence shown here is derived from an EMBL/GenBank/DDBJ whole genome shotgun (WGS) entry which is preliminary data.</text>
</comment>
<protein>
    <recommendedName>
        <fullName evidence="4">DUF309 domain-containing protein</fullName>
    </recommendedName>
</protein>
<name>A0A243Q3A7_9ACTN</name>
<dbReference type="PANTHER" id="PTHR34796">
    <property type="entry name" value="EXPRESSED PROTEIN"/>
    <property type="match status" value="1"/>
</dbReference>
<feature type="region of interest" description="Disordered" evidence="1">
    <location>
        <begin position="36"/>
        <end position="75"/>
    </location>
</feature>
<dbReference type="SUPFAM" id="SSF140663">
    <property type="entry name" value="TTHA0068-like"/>
    <property type="match status" value="1"/>
</dbReference>
<dbReference type="Pfam" id="PF03745">
    <property type="entry name" value="DUF309"/>
    <property type="match status" value="1"/>
</dbReference>
<dbReference type="Gene3D" id="1.10.3450.10">
    <property type="entry name" value="TTHA0068-like"/>
    <property type="match status" value="1"/>
</dbReference>